<evidence type="ECO:0000313" key="2">
    <source>
        <dbReference type="EMBL" id="QNN60552.1"/>
    </source>
</evidence>
<accession>A0A7G9RY77</accession>
<protein>
    <submittedName>
        <fullName evidence="2">Uncharacterized protein</fullName>
    </submittedName>
</protein>
<evidence type="ECO:0000256" key="1">
    <source>
        <dbReference type="SAM" id="Phobius"/>
    </source>
</evidence>
<gene>
    <name evidence="2" type="ORF">H9L01_09290</name>
</gene>
<keyword evidence="1" id="KW-0472">Membrane</keyword>
<keyword evidence="3" id="KW-1185">Reference proteome</keyword>
<evidence type="ECO:0000313" key="3">
    <source>
        <dbReference type="Proteomes" id="UP000515928"/>
    </source>
</evidence>
<sequence length="149" mass="16834">MFNESVGQKVKVILFNFIFGIGIGGVISLVLVMTKKIPDKFGPIMTVALPIGLVYVIYKAFKNFNKIEITNQMITISNLFDKKQTFDRSGLDVQLELGSYSINYAKFAPILTIYLQEENAKVKKYNLAGYNEKNIEAIAGYLDITFEEK</sequence>
<name>A0A7G9RY77_9FIRM</name>
<organism evidence="2 3">
    <name type="scientific">Erysipelothrix inopinata</name>
    <dbReference type="NCBI Taxonomy" id="225084"/>
    <lineage>
        <taxon>Bacteria</taxon>
        <taxon>Bacillati</taxon>
        <taxon>Bacillota</taxon>
        <taxon>Erysipelotrichia</taxon>
        <taxon>Erysipelotrichales</taxon>
        <taxon>Erysipelotrichaceae</taxon>
        <taxon>Erysipelothrix</taxon>
    </lineage>
</organism>
<dbReference type="AlphaFoldDB" id="A0A7G9RY77"/>
<dbReference type="KEGG" id="eio:H9L01_09290"/>
<dbReference type="Proteomes" id="UP000515928">
    <property type="component" value="Chromosome"/>
</dbReference>
<keyword evidence="1" id="KW-0812">Transmembrane</keyword>
<feature type="transmembrane region" description="Helical" evidence="1">
    <location>
        <begin position="40"/>
        <end position="58"/>
    </location>
</feature>
<dbReference type="EMBL" id="CP060715">
    <property type="protein sequence ID" value="QNN60552.1"/>
    <property type="molecule type" value="Genomic_DNA"/>
</dbReference>
<reference evidence="2 3" key="1">
    <citation type="submission" date="2020-08" db="EMBL/GenBank/DDBJ databases">
        <title>Genome sequence of Erysipelothrix inopinata DSM 15511T.</title>
        <authorList>
            <person name="Hyun D.-W."/>
            <person name="Bae J.-W."/>
        </authorList>
    </citation>
    <scope>NUCLEOTIDE SEQUENCE [LARGE SCALE GENOMIC DNA]</scope>
    <source>
        <strain evidence="2 3">DSM 15511</strain>
    </source>
</reference>
<dbReference type="RefSeq" id="WP_187533680.1">
    <property type="nucleotide sequence ID" value="NZ_CBCSHU010000010.1"/>
</dbReference>
<keyword evidence="1" id="KW-1133">Transmembrane helix</keyword>
<proteinExistence type="predicted"/>
<feature type="transmembrane region" description="Helical" evidence="1">
    <location>
        <begin position="12"/>
        <end position="34"/>
    </location>
</feature>